<gene>
    <name evidence="2" type="ORF">CV102_08290</name>
</gene>
<dbReference type="AlphaFoldDB" id="A0A8J8TQZ8"/>
<proteinExistence type="predicted"/>
<sequence>MQPTRDAVRNGLLVAGGFFVGTGIVTGLVPTPFFDRMVSHSALDYAFLLLTSVLAGAYAAQRSTLADCSGDYCAYGGAASGFFAVSCPHCNAVLVALFSSSWLAAYVDPIRPLFGVLATGLLAGILYTRRRTGG</sequence>
<evidence type="ECO:0000256" key="1">
    <source>
        <dbReference type="SAM" id="Phobius"/>
    </source>
</evidence>
<accession>A0A8J8TQZ8</accession>
<reference evidence="2" key="1">
    <citation type="submission" date="2017-11" db="EMBL/GenBank/DDBJ databases">
        <authorList>
            <person name="Kajale S.C."/>
            <person name="Sharma A."/>
        </authorList>
    </citation>
    <scope>NUCLEOTIDE SEQUENCE</scope>
    <source>
        <strain evidence="2">LS1_42</strain>
    </source>
</reference>
<protein>
    <submittedName>
        <fullName evidence="2">Uncharacterized protein</fullName>
    </submittedName>
</protein>
<evidence type="ECO:0000313" key="3">
    <source>
        <dbReference type="Proteomes" id="UP000766904"/>
    </source>
</evidence>
<dbReference type="OrthoDB" id="253248at2157"/>
<name>A0A8J8TQZ8_9EURY</name>
<keyword evidence="1" id="KW-0472">Membrane</keyword>
<keyword evidence="3" id="KW-1185">Reference proteome</keyword>
<feature type="transmembrane region" description="Helical" evidence="1">
    <location>
        <begin position="72"/>
        <end position="98"/>
    </location>
</feature>
<dbReference type="Proteomes" id="UP000766904">
    <property type="component" value="Unassembled WGS sequence"/>
</dbReference>
<dbReference type="EMBL" id="PHNJ01000003">
    <property type="protein sequence ID" value="TYL39411.1"/>
    <property type="molecule type" value="Genomic_DNA"/>
</dbReference>
<dbReference type="RefSeq" id="WP_148857414.1">
    <property type="nucleotide sequence ID" value="NZ_PHNJ01000003.1"/>
</dbReference>
<organism evidence="2 3">
    <name type="scientific">Natronococcus pandeyae</name>
    <dbReference type="NCBI Taxonomy" id="2055836"/>
    <lineage>
        <taxon>Archaea</taxon>
        <taxon>Methanobacteriati</taxon>
        <taxon>Methanobacteriota</taxon>
        <taxon>Stenosarchaea group</taxon>
        <taxon>Halobacteria</taxon>
        <taxon>Halobacteriales</taxon>
        <taxon>Natrialbaceae</taxon>
        <taxon>Natronococcus</taxon>
    </lineage>
</organism>
<feature type="transmembrane region" description="Helical" evidence="1">
    <location>
        <begin position="12"/>
        <end position="30"/>
    </location>
</feature>
<feature type="transmembrane region" description="Helical" evidence="1">
    <location>
        <begin position="110"/>
        <end position="128"/>
    </location>
</feature>
<comment type="caution">
    <text evidence="2">The sequence shown here is derived from an EMBL/GenBank/DDBJ whole genome shotgun (WGS) entry which is preliminary data.</text>
</comment>
<feature type="transmembrane region" description="Helical" evidence="1">
    <location>
        <begin position="42"/>
        <end position="60"/>
    </location>
</feature>
<keyword evidence="1" id="KW-0812">Transmembrane</keyword>
<keyword evidence="1" id="KW-1133">Transmembrane helix</keyword>
<evidence type="ECO:0000313" key="2">
    <source>
        <dbReference type="EMBL" id="TYL39411.1"/>
    </source>
</evidence>